<evidence type="ECO:0000313" key="12">
    <source>
        <dbReference type="Proteomes" id="UP000694428"/>
    </source>
</evidence>
<comment type="function">
    <text evidence="1">Could coordinate an aspect of bone turnover.</text>
</comment>
<proteinExistence type="inferred from homology"/>
<keyword evidence="5" id="KW-0964">Secreted</keyword>
<protein>
    <recommendedName>
        <fullName evidence="4">Secreted phosphoprotein 24</fullName>
    </recommendedName>
    <alternativeName>
        <fullName evidence="9">Secreted phosphoprotein 2</fullName>
    </alternativeName>
</protein>
<dbReference type="SUPFAM" id="SSF54403">
    <property type="entry name" value="Cystatin/monellin"/>
    <property type="match status" value="1"/>
</dbReference>
<evidence type="ECO:0000256" key="8">
    <source>
        <dbReference type="ARBA" id="ARBA00023157"/>
    </source>
</evidence>
<organism evidence="11 12">
    <name type="scientific">Pavo cristatus</name>
    <name type="common">Indian peafowl</name>
    <name type="synonym">Blue peafowl</name>
    <dbReference type="NCBI Taxonomy" id="9049"/>
    <lineage>
        <taxon>Eukaryota</taxon>
        <taxon>Metazoa</taxon>
        <taxon>Chordata</taxon>
        <taxon>Craniata</taxon>
        <taxon>Vertebrata</taxon>
        <taxon>Euteleostomi</taxon>
        <taxon>Archelosauria</taxon>
        <taxon>Archosauria</taxon>
        <taxon>Dinosauria</taxon>
        <taxon>Saurischia</taxon>
        <taxon>Theropoda</taxon>
        <taxon>Coelurosauria</taxon>
        <taxon>Aves</taxon>
        <taxon>Neognathae</taxon>
        <taxon>Galloanserae</taxon>
        <taxon>Galliformes</taxon>
        <taxon>Phasianidae</taxon>
        <taxon>Phasianinae</taxon>
        <taxon>Pavo</taxon>
    </lineage>
</organism>
<dbReference type="Proteomes" id="UP000694428">
    <property type="component" value="Unplaced"/>
</dbReference>
<dbReference type="Pfam" id="PF07448">
    <property type="entry name" value="Spp-24"/>
    <property type="match status" value="1"/>
</dbReference>
<evidence type="ECO:0000256" key="4">
    <source>
        <dbReference type="ARBA" id="ARBA00020365"/>
    </source>
</evidence>
<comment type="subcellular location">
    <subcellularLocation>
        <location evidence="2">Secreted</location>
    </subcellularLocation>
</comment>
<dbReference type="Gene3D" id="3.10.450.10">
    <property type="match status" value="1"/>
</dbReference>
<dbReference type="GO" id="GO:0046849">
    <property type="term" value="P:bone remodeling"/>
    <property type="evidence" value="ECO:0007669"/>
    <property type="project" value="InterPro"/>
</dbReference>
<dbReference type="InterPro" id="IPR010892">
    <property type="entry name" value="Spp-24"/>
</dbReference>
<keyword evidence="7" id="KW-0732">Signal</keyword>
<keyword evidence="12" id="KW-1185">Reference proteome</keyword>
<keyword evidence="6" id="KW-0597">Phosphoprotein</keyword>
<name>A0A8C9L9N1_PAVCR</name>
<feature type="region of interest" description="Disordered" evidence="10">
    <location>
        <begin position="81"/>
        <end position="120"/>
    </location>
</feature>
<evidence type="ECO:0000256" key="2">
    <source>
        <dbReference type="ARBA" id="ARBA00004613"/>
    </source>
</evidence>
<evidence type="ECO:0000256" key="9">
    <source>
        <dbReference type="ARBA" id="ARBA00029627"/>
    </source>
</evidence>
<keyword evidence="8" id="KW-1015">Disulfide bond</keyword>
<evidence type="ECO:0000313" key="11">
    <source>
        <dbReference type="Ensembl" id="ENSPSTP00000011217.1"/>
    </source>
</evidence>
<dbReference type="AlphaFoldDB" id="A0A8C9L9N1"/>
<evidence type="ECO:0000256" key="3">
    <source>
        <dbReference type="ARBA" id="ARBA00008576"/>
    </source>
</evidence>
<dbReference type="InterPro" id="IPR046350">
    <property type="entry name" value="Cystatin_sf"/>
</dbReference>
<evidence type="ECO:0000256" key="5">
    <source>
        <dbReference type="ARBA" id="ARBA00022525"/>
    </source>
</evidence>
<sequence length="120" mass="13540">MWNSNDYRLELQLSIRETECTKASGRDPFTCGFRVGPYVPTAVCKSVVEVSSEQIVNVIVRCHQSTFSSESMSSEEMVHMLMTNPSKRGSNRPEAFSSRGRGRSNGDWRKPDYTSPGRIE</sequence>
<evidence type="ECO:0000256" key="10">
    <source>
        <dbReference type="SAM" id="MobiDB-lite"/>
    </source>
</evidence>
<dbReference type="PANTHER" id="PTHR15444:SF4">
    <property type="entry name" value="SECRETED PHOSPHOPROTEIN 24"/>
    <property type="match status" value="1"/>
</dbReference>
<evidence type="ECO:0000256" key="6">
    <source>
        <dbReference type="ARBA" id="ARBA00022553"/>
    </source>
</evidence>
<dbReference type="Ensembl" id="ENSPSTT00000011774.1">
    <property type="protein sequence ID" value="ENSPSTP00000011217.1"/>
    <property type="gene ID" value="ENSPSTG00000007899.1"/>
</dbReference>
<dbReference type="PANTHER" id="PTHR15444">
    <property type="entry name" value="SECRETED PHOSPHOPROTEIN 24"/>
    <property type="match status" value="1"/>
</dbReference>
<dbReference type="GO" id="GO:0005576">
    <property type="term" value="C:extracellular region"/>
    <property type="evidence" value="ECO:0007669"/>
    <property type="project" value="UniProtKB-SubCell"/>
</dbReference>
<evidence type="ECO:0000256" key="7">
    <source>
        <dbReference type="ARBA" id="ARBA00022729"/>
    </source>
</evidence>
<comment type="similarity">
    <text evidence="3">Belongs to the SPP2 family.</text>
</comment>
<accession>A0A8C9L9N1</accession>
<reference evidence="11" key="1">
    <citation type="submission" date="2025-08" db="UniProtKB">
        <authorList>
            <consortium name="Ensembl"/>
        </authorList>
    </citation>
    <scope>IDENTIFICATION</scope>
</reference>
<reference evidence="11" key="2">
    <citation type="submission" date="2025-09" db="UniProtKB">
        <authorList>
            <consortium name="Ensembl"/>
        </authorList>
    </citation>
    <scope>IDENTIFICATION</scope>
</reference>
<evidence type="ECO:0000256" key="1">
    <source>
        <dbReference type="ARBA" id="ARBA00002371"/>
    </source>
</evidence>